<evidence type="ECO:0000256" key="20">
    <source>
        <dbReference type="PIRSR" id="PIRSR000552-1"/>
    </source>
</evidence>
<evidence type="ECO:0000256" key="9">
    <source>
        <dbReference type="ARBA" id="ARBA00022723"/>
    </source>
</evidence>
<keyword evidence="11 19" id="KW-0547">Nucleotide-binding</keyword>
<dbReference type="GO" id="GO:0035556">
    <property type="term" value="P:intracellular signal transduction"/>
    <property type="evidence" value="ECO:0007669"/>
    <property type="project" value="TreeGrafter"/>
</dbReference>
<evidence type="ECO:0000256" key="10">
    <source>
        <dbReference type="ARBA" id="ARBA00022737"/>
    </source>
</evidence>
<dbReference type="PROSITE" id="PS50081">
    <property type="entry name" value="ZF_DAG_PE_2"/>
    <property type="match status" value="2"/>
</dbReference>
<dbReference type="InterPro" id="IPR017441">
    <property type="entry name" value="Protein_kinase_ATP_BS"/>
</dbReference>
<dbReference type="InterPro" id="IPR057764">
    <property type="entry name" value="Ubiquitin_PRKD1-3_N"/>
</dbReference>
<accession>A0A3B3DU31</accession>
<keyword evidence="10" id="KW-0677">Repeat</keyword>
<dbReference type="GO" id="GO:0005829">
    <property type="term" value="C:cytosol"/>
    <property type="evidence" value="ECO:0007669"/>
    <property type="project" value="TreeGrafter"/>
</dbReference>
<evidence type="ECO:0000256" key="3">
    <source>
        <dbReference type="ARBA" id="ARBA00004496"/>
    </source>
</evidence>
<evidence type="ECO:0000256" key="23">
    <source>
        <dbReference type="SAM" id="MobiDB-lite"/>
    </source>
</evidence>
<comment type="catalytic activity">
    <reaction evidence="18 19">
        <text>L-threonyl-[protein] + ATP = O-phospho-L-threonyl-[protein] + ADP + H(+)</text>
        <dbReference type="Rhea" id="RHEA:46608"/>
        <dbReference type="Rhea" id="RHEA-COMP:11060"/>
        <dbReference type="Rhea" id="RHEA-COMP:11605"/>
        <dbReference type="ChEBI" id="CHEBI:15378"/>
        <dbReference type="ChEBI" id="CHEBI:30013"/>
        <dbReference type="ChEBI" id="CHEBI:30616"/>
        <dbReference type="ChEBI" id="CHEBI:61977"/>
        <dbReference type="ChEBI" id="CHEBI:456216"/>
        <dbReference type="EC" id="2.7.11.13"/>
    </reaction>
</comment>
<dbReference type="GO" id="GO:0004697">
    <property type="term" value="F:diacylglycerol-dependent serine/threonine kinase activity"/>
    <property type="evidence" value="ECO:0007669"/>
    <property type="project" value="UniProtKB-EC"/>
</dbReference>
<evidence type="ECO:0000313" key="26">
    <source>
        <dbReference type="Ensembl" id="ENSOMEP00000033441.1"/>
    </source>
</evidence>
<dbReference type="FunFam" id="2.30.29.30:FF:000056">
    <property type="entry name" value="Serine/threonine-protein kinase"/>
    <property type="match status" value="1"/>
</dbReference>
<dbReference type="CDD" id="cd01239">
    <property type="entry name" value="PH_PKD"/>
    <property type="match status" value="1"/>
</dbReference>
<reference evidence="26" key="1">
    <citation type="submission" date="2025-08" db="UniProtKB">
        <authorList>
            <consortium name="Ensembl"/>
        </authorList>
    </citation>
    <scope>IDENTIFICATION</scope>
</reference>
<dbReference type="SUPFAM" id="SSF50729">
    <property type="entry name" value="PH domain-like"/>
    <property type="match status" value="1"/>
</dbReference>
<dbReference type="GO" id="GO:0008270">
    <property type="term" value="F:zinc ion binding"/>
    <property type="evidence" value="ECO:0007669"/>
    <property type="project" value="UniProtKB-KW"/>
</dbReference>
<keyword evidence="9 19" id="KW-0479">Metal-binding</keyword>
<evidence type="ECO:0000256" key="2">
    <source>
        <dbReference type="ARBA" id="ARBA00004370"/>
    </source>
</evidence>
<dbReference type="PRINTS" id="PR00008">
    <property type="entry name" value="DAGPEDOMAIN"/>
</dbReference>
<evidence type="ECO:0000256" key="5">
    <source>
        <dbReference type="ARBA" id="ARBA00022490"/>
    </source>
</evidence>
<dbReference type="Ensembl" id="ENSOMET00000026607.1">
    <property type="protein sequence ID" value="ENSOMEP00000033441.1"/>
    <property type="gene ID" value="ENSOMEG00000019479.1"/>
</dbReference>
<feature type="domain" description="Phorbol-ester/DAG-type" evidence="25">
    <location>
        <begin position="247"/>
        <end position="297"/>
    </location>
</feature>
<dbReference type="FunFam" id="3.30.200.20:FF:000137">
    <property type="entry name" value="Serine/threonine-protein kinase"/>
    <property type="match status" value="1"/>
</dbReference>
<dbReference type="InterPro" id="IPR020454">
    <property type="entry name" value="DAG/PE-bd"/>
</dbReference>
<evidence type="ECO:0000256" key="11">
    <source>
        <dbReference type="ARBA" id="ARBA00022741"/>
    </source>
</evidence>
<evidence type="ECO:0000256" key="14">
    <source>
        <dbReference type="ARBA" id="ARBA00022833"/>
    </source>
</evidence>
<dbReference type="OMA" id="VARRWEM"/>
<name>A0A3B3DU31_ORYME</name>
<feature type="active site" description="Proton acceptor" evidence="20">
    <location>
        <position position="638"/>
    </location>
</feature>
<feature type="binding site" evidence="21">
    <location>
        <begin position="521"/>
        <end position="529"/>
    </location>
    <ligand>
        <name>ATP</name>
        <dbReference type="ChEBI" id="CHEBI:30616"/>
    </ligand>
</feature>
<evidence type="ECO:0000256" key="17">
    <source>
        <dbReference type="ARBA" id="ARBA00023136"/>
    </source>
</evidence>
<dbReference type="AlphaFoldDB" id="A0A3B3DU31"/>
<feature type="region of interest" description="Disordered" evidence="23">
    <location>
        <begin position="1"/>
        <end position="26"/>
    </location>
</feature>
<dbReference type="InterPro" id="IPR046349">
    <property type="entry name" value="C1-like_sf"/>
</dbReference>
<keyword evidence="16 19" id="KW-0460">Magnesium</keyword>
<evidence type="ECO:0000256" key="18">
    <source>
        <dbReference type="ARBA" id="ARBA00047272"/>
    </source>
</evidence>
<evidence type="ECO:0000256" key="22">
    <source>
        <dbReference type="PROSITE-ProRule" id="PRU10141"/>
    </source>
</evidence>
<dbReference type="PANTHER" id="PTHR22968">
    <property type="entry name" value="PROTEIN KINASE C, MU"/>
    <property type="match status" value="1"/>
</dbReference>
<proteinExistence type="inferred from homology"/>
<keyword evidence="6 19" id="KW-0723">Serine/threonine-protein kinase</keyword>
<dbReference type="GO" id="GO:0016020">
    <property type="term" value="C:membrane"/>
    <property type="evidence" value="ECO:0007669"/>
    <property type="project" value="UniProtKB-SubCell"/>
</dbReference>
<dbReference type="PROSITE" id="PS00479">
    <property type="entry name" value="ZF_DAG_PE_1"/>
    <property type="match status" value="2"/>
</dbReference>
<dbReference type="InterPro" id="IPR011009">
    <property type="entry name" value="Kinase-like_dom_sf"/>
</dbReference>
<dbReference type="PROSITE" id="PS50011">
    <property type="entry name" value="PROTEIN_KINASE_DOM"/>
    <property type="match status" value="1"/>
</dbReference>
<dbReference type="FunFam" id="3.30.60.20:FF:000019">
    <property type="entry name" value="Serine/threonine-protein kinase"/>
    <property type="match status" value="1"/>
</dbReference>
<reference evidence="26" key="2">
    <citation type="submission" date="2025-09" db="UniProtKB">
        <authorList>
            <consortium name="Ensembl"/>
        </authorList>
    </citation>
    <scope>IDENTIFICATION</scope>
</reference>
<evidence type="ECO:0000256" key="1">
    <source>
        <dbReference type="ARBA" id="ARBA00001946"/>
    </source>
</evidence>
<keyword evidence="13 19" id="KW-0418">Kinase</keyword>
<dbReference type="PIRSF" id="PIRSF000552">
    <property type="entry name" value="PKC_mu_nu_D2"/>
    <property type="match status" value="1"/>
</dbReference>
<evidence type="ECO:0000256" key="12">
    <source>
        <dbReference type="ARBA" id="ARBA00022771"/>
    </source>
</evidence>
<dbReference type="GO" id="GO:0007200">
    <property type="term" value="P:phospholipase C-activating G protein-coupled receptor signaling pathway"/>
    <property type="evidence" value="ECO:0007669"/>
    <property type="project" value="TreeGrafter"/>
</dbReference>
<evidence type="ECO:0000256" key="7">
    <source>
        <dbReference type="ARBA" id="ARBA00022553"/>
    </source>
</evidence>
<keyword evidence="27" id="KW-1185">Reference proteome</keyword>
<dbReference type="Pfam" id="PF00169">
    <property type="entry name" value="PH"/>
    <property type="match status" value="1"/>
</dbReference>
<evidence type="ECO:0000256" key="4">
    <source>
        <dbReference type="ARBA" id="ARBA00008582"/>
    </source>
</evidence>
<dbReference type="InterPro" id="IPR001849">
    <property type="entry name" value="PH_domain"/>
</dbReference>
<dbReference type="GO" id="GO:0005524">
    <property type="term" value="F:ATP binding"/>
    <property type="evidence" value="ECO:0007669"/>
    <property type="project" value="UniProtKB-UniRule"/>
</dbReference>
<keyword evidence="7" id="KW-0597">Phosphoprotein</keyword>
<dbReference type="Gene3D" id="1.10.510.10">
    <property type="entry name" value="Transferase(Phosphotransferase) domain 1"/>
    <property type="match status" value="1"/>
</dbReference>
<dbReference type="Pfam" id="PF00069">
    <property type="entry name" value="Pkinase"/>
    <property type="match status" value="1"/>
</dbReference>
<feature type="domain" description="Phorbol-ester/DAG-type" evidence="25">
    <location>
        <begin position="140"/>
        <end position="190"/>
    </location>
</feature>
<keyword evidence="12" id="KW-0863">Zinc-finger</keyword>
<keyword evidence="15 19" id="KW-0067">ATP-binding</keyword>
<feature type="compositionally biased region" description="Low complexity" evidence="23">
    <location>
        <begin position="1"/>
        <end position="16"/>
    </location>
</feature>
<evidence type="ECO:0000256" key="21">
    <source>
        <dbReference type="PIRSR" id="PIRSR000552-2"/>
    </source>
</evidence>
<dbReference type="GeneTree" id="ENSGT00950000183024"/>
<organism evidence="26 27">
    <name type="scientific">Oryzias melastigma</name>
    <name type="common">Marine medaka</name>
    <dbReference type="NCBI Taxonomy" id="30732"/>
    <lineage>
        <taxon>Eukaryota</taxon>
        <taxon>Metazoa</taxon>
        <taxon>Chordata</taxon>
        <taxon>Craniata</taxon>
        <taxon>Vertebrata</taxon>
        <taxon>Euteleostomi</taxon>
        <taxon>Actinopterygii</taxon>
        <taxon>Neopterygii</taxon>
        <taxon>Teleostei</taxon>
        <taxon>Neoteleostei</taxon>
        <taxon>Acanthomorphata</taxon>
        <taxon>Ovalentaria</taxon>
        <taxon>Atherinomorphae</taxon>
        <taxon>Beloniformes</taxon>
        <taxon>Adrianichthyidae</taxon>
        <taxon>Oryziinae</taxon>
        <taxon>Oryzias</taxon>
    </lineage>
</organism>
<comment type="similarity">
    <text evidence="4">Belongs to the protein kinase superfamily. CAMK Ser/Thr protein kinase family. PKD subfamily.</text>
</comment>
<evidence type="ECO:0000256" key="15">
    <source>
        <dbReference type="ARBA" id="ARBA00022840"/>
    </source>
</evidence>
<evidence type="ECO:0000256" key="6">
    <source>
        <dbReference type="ARBA" id="ARBA00022527"/>
    </source>
</evidence>
<dbReference type="InterPro" id="IPR011993">
    <property type="entry name" value="PH-like_dom_sf"/>
</dbReference>
<dbReference type="EC" id="2.7.11.13" evidence="19"/>
<evidence type="ECO:0000256" key="19">
    <source>
        <dbReference type="PIRNR" id="PIRNR000552"/>
    </source>
</evidence>
<dbReference type="CDD" id="cd14082">
    <property type="entry name" value="STKc_PKD"/>
    <property type="match status" value="1"/>
</dbReference>
<dbReference type="CDD" id="cd20839">
    <property type="entry name" value="C1_PKD1_rpt1"/>
    <property type="match status" value="1"/>
</dbReference>
<dbReference type="InterPro" id="IPR015727">
    <property type="entry name" value="Protein_Kinase_C_mu-related"/>
</dbReference>
<dbReference type="SUPFAM" id="SSF56112">
    <property type="entry name" value="Protein kinase-like (PK-like)"/>
    <property type="match status" value="1"/>
</dbReference>
<dbReference type="SMART" id="SM00109">
    <property type="entry name" value="C1"/>
    <property type="match status" value="2"/>
</dbReference>
<feature type="binding site" evidence="21 22">
    <location>
        <position position="544"/>
    </location>
    <ligand>
        <name>ATP</name>
        <dbReference type="ChEBI" id="CHEBI:30616"/>
    </ligand>
</feature>
<keyword evidence="17" id="KW-0472">Membrane</keyword>
<feature type="domain" description="Protein kinase" evidence="24">
    <location>
        <begin position="515"/>
        <end position="771"/>
    </location>
</feature>
<dbReference type="PROSITE" id="PS00107">
    <property type="entry name" value="PROTEIN_KINASE_ATP"/>
    <property type="match status" value="1"/>
</dbReference>
<dbReference type="InterPro" id="IPR002219">
    <property type="entry name" value="PKC_DAG/PE"/>
</dbReference>
<dbReference type="Gene3D" id="3.30.60.20">
    <property type="match status" value="2"/>
</dbReference>
<comment type="activity regulation">
    <text evidence="19">Activated by DAG and phorbol esters.</text>
</comment>
<dbReference type="SUPFAM" id="SSF57889">
    <property type="entry name" value="Cysteine-rich domain"/>
    <property type="match status" value="2"/>
</dbReference>
<keyword evidence="8 19" id="KW-0808">Transferase</keyword>
<dbReference type="InterPro" id="IPR008271">
    <property type="entry name" value="Ser/Thr_kinase_AS"/>
</dbReference>
<dbReference type="PANTHER" id="PTHR22968:SF9">
    <property type="entry name" value="SERINE_THREONINE-PROTEIN KINASE D1"/>
    <property type="match status" value="1"/>
</dbReference>
<dbReference type="PROSITE" id="PS00108">
    <property type="entry name" value="PROTEIN_KINASE_ST"/>
    <property type="match status" value="1"/>
</dbReference>
<evidence type="ECO:0000259" key="25">
    <source>
        <dbReference type="PROSITE" id="PS50081"/>
    </source>
</evidence>
<dbReference type="Pfam" id="PF25525">
    <property type="entry name" value="Ubiquitin_PRKD1_N"/>
    <property type="match status" value="1"/>
</dbReference>
<dbReference type="Pfam" id="PF00130">
    <property type="entry name" value="C1_1"/>
    <property type="match status" value="2"/>
</dbReference>
<dbReference type="FunFam" id="1.10.510.10:FF:000151">
    <property type="entry name" value="Serine/threonine-protein kinase"/>
    <property type="match status" value="1"/>
</dbReference>
<dbReference type="Gene3D" id="2.30.29.30">
    <property type="entry name" value="Pleckstrin-homology domain (PH domain)/Phosphotyrosine-binding domain (PTB)"/>
    <property type="match status" value="1"/>
</dbReference>
<evidence type="ECO:0000259" key="24">
    <source>
        <dbReference type="PROSITE" id="PS50011"/>
    </source>
</evidence>
<keyword evidence="5 19" id="KW-0963">Cytoplasm</keyword>
<evidence type="ECO:0000256" key="8">
    <source>
        <dbReference type="ARBA" id="ARBA00022679"/>
    </source>
</evidence>
<dbReference type="Proteomes" id="UP000261560">
    <property type="component" value="Unplaced"/>
</dbReference>
<evidence type="ECO:0000313" key="27">
    <source>
        <dbReference type="Proteomes" id="UP000261560"/>
    </source>
</evidence>
<dbReference type="FunFam" id="3.30.60.20:FF:000007">
    <property type="entry name" value="Serine/threonine-protein kinase"/>
    <property type="match status" value="1"/>
</dbReference>
<protein>
    <recommendedName>
        <fullName evidence="19">Serine/threonine-protein kinase</fullName>
        <ecNumber evidence="19">2.7.11.13</ecNumber>
    </recommendedName>
</protein>
<comment type="cofactor">
    <cofactor evidence="1 19">
        <name>Mg(2+)</name>
        <dbReference type="ChEBI" id="CHEBI:18420"/>
    </cofactor>
</comment>
<evidence type="ECO:0000256" key="16">
    <source>
        <dbReference type="ARBA" id="ARBA00022842"/>
    </source>
</evidence>
<sequence length="839" mass="94378">SSSSSASSSLQQVCLPPSSPPPPQLPLTSLTLSPASALPVRSFCVISFHIQIGMSREPVLLDAAELSLSQVREVACSIVDQKIPECGFYGMHEKILLFRHDQTADNMLQLLRSASQIQEGDLVEAVLSASVTVEDFQIRPHSLFVHSYRAPTFCDHCGEMLWGLVRQGLKCEGCGLNYHKRCAFKIPNNCSGVRRRRLSNVSLTGGMVNMCRPLSAEPSPERRSSSQSYIGRPIELDKILLSKVKVPHTFLIHSYTRPTVCQLCKKLLKGLFRQGLQCKDCKFNCHKRCALKVPNNCLGEVSRNGESDVSMVEGCLDDHNVDRSGDLLDMDDALAAEGSLLLDAGAGDLGDLPSTSNNIPLMRVVQSVKHTKRKSSNVMKEGWMVHYTSKDTLRKRHYWRLDSKCITLFQNETGTKYYREIPLSEILTLEPAQTFSLLPDGASPHCFEITTASLVYYVGEIPRKDPVGPIKILPAVLPPESDCSCLSPTEEVSISISVSNCQIQENVDINSVYQIFPDEVLGSGQFGIVYGGKHRKSGRDVAIKIIDKLRFPTKQESQLRNEVAILQSLHHPGIVNLDCMFETPERVFVVMEKLHGDMLEMILSSEKGRLPERITKFLVTQILVALRHLHFKNIVHCDLKPENVLLASADSFPQVKLCDFGFARIIGEKSFRRSVVGTPAYLAPEVLRNKGYNRSLDMWSVGVIIYVSLSGTFPFNEDEDINDQIQNAAFMYPPHPWKKISQEAIDLINNLLQVKMRKRYSVDKTLSHPWLQDYQMWSDLRNLESRVNERYITHESDDLRWLHHAQLSGLDFPGTDSRGVEHYQEKEELETLSERVSEL</sequence>
<evidence type="ECO:0000256" key="13">
    <source>
        <dbReference type="ARBA" id="ARBA00022777"/>
    </source>
</evidence>
<keyword evidence="14" id="KW-0862">Zinc</keyword>
<comment type="subcellular location">
    <subcellularLocation>
        <location evidence="3 19">Cytoplasm</location>
    </subcellularLocation>
    <subcellularLocation>
        <location evidence="2">Membrane</location>
    </subcellularLocation>
</comment>
<dbReference type="SMART" id="SM00220">
    <property type="entry name" value="S_TKc"/>
    <property type="match status" value="1"/>
</dbReference>
<dbReference type="InterPro" id="IPR000719">
    <property type="entry name" value="Prot_kinase_dom"/>
</dbReference>